<keyword evidence="3" id="KW-0479">Metal-binding</keyword>
<reference evidence="7 10" key="2">
    <citation type="submission" date="2024-01" db="EMBL/GenBank/DDBJ databases">
        <title>Active colonisers of the gastrointestinal tract of Atlantic salmon farmed in a warm water region.</title>
        <authorList>
            <person name="Bowman J.P."/>
        </authorList>
    </citation>
    <scope>NUCLEOTIDE SEQUENCE [LARGE SCALE GENOMIC DNA]</scope>
    <source>
        <strain evidence="7 10">S3MW1</strain>
    </source>
</reference>
<dbReference type="AlphaFoldDB" id="A0A1T4ULN9"/>
<gene>
    <name evidence="8" type="primary">aphA_2</name>
    <name evidence="8" type="ORF">CZ814_03425</name>
    <name evidence="7" type="ORF">VXS06_00860</name>
</gene>
<dbReference type="PRINTS" id="PR01270">
    <property type="entry name" value="HDASUPER"/>
</dbReference>
<dbReference type="EMBL" id="JAYXUG010000001">
    <property type="protein sequence ID" value="MEC6830341.1"/>
    <property type="molecule type" value="Genomic_DNA"/>
</dbReference>
<evidence type="ECO:0000256" key="1">
    <source>
        <dbReference type="ARBA" id="ARBA00001947"/>
    </source>
</evidence>
<dbReference type="RefSeq" id="WP_080176138.1">
    <property type="nucleotide sequence ID" value="NZ_AP024855.1"/>
</dbReference>
<dbReference type="InterPro" id="IPR037138">
    <property type="entry name" value="His_deacetylse_dom_sf"/>
</dbReference>
<dbReference type="GO" id="GO:0046872">
    <property type="term" value="F:metal ion binding"/>
    <property type="evidence" value="ECO:0007669"/>
    <property type="project" value="UniProtKB-KW"/>
</dbReference>
<feature type="domain" description="Histone deacetylase" evidence="6">
    <location>
        <begin position="28"/>
        <end position="339"/>
    </location>
</feature>
<keyword evidence="10" id="KW-1185">Reference proteome</keyword>
<accession>A0A1T4ULN9</accession>
<dbReference type="Proteomes" id="UP001306119">
    <property type="component" value="Unassembled WGS sequence"/>
</dbReference>
<dbReference type="Gene3D" id="3.40.800.20">
    <property type="entry name" value="Histone deacetylase domain"/>
    <property type="match status" value="1"/>
</dbReference>
<dbReference type="OrthoDB" id="9808367at2"/>
<keyword evidence="5" id="KW-0862">Zinc</keyword>
<reference evidence="8 9" key="1">
    <citation type="submission" date="2017-02" db="EMBL/GenBank/DDBJ databases">
        <authorList>
            <person name="Peterson S.W."/>
        </authorList>
    </citation>
    <scope>NUCLEOTIDE SEQUENCE [LARGE SCALE GENOMIC DNA]</scope>
    <source>
        <strain evidence="8 9">CECT 9189</strain>
    </source>
</reference>
<dbReference type="InterPro" id="IPR023696">
    <property type="entry name" value="Ureohydrolase_dom_sf"/>
</dbReference>
<protein>
    <submittedName>
        <fullName evidence="8">Acetylpolyamine aminohydrolase</fullName>
    </submittedName>
    <submittedName>
        <fullName evidence="7">Histone deacetylase family protein</fullName>
    </submittedName>
</protein>
<evidence type="ECO:0000313" key="10">
    <source>
        <dbReference type="Proteomes" id="UP001306119"/>
    </source>
</evidence>
<keyword evidence="4 8" id="KW-0378">Hydrolase</keyword>
<evidence type="ECO:0000256" key="2">
    <source>
        <dbReference type="ARBA" id="ARBA00005947"/>
    </source>
</evidence>
<comment type="cofactor">
    <cofactor evidence="1">
        <name>Zn(2+)</name>
        <dbReference type="ChEBI" id="CHEBI:29105"/>
    </cofactor>
</comment>
<evidence type="ECO:0000313" key="8">
    <source>
        <dbReference type="EMBL" id="SKA53526.1"/>
    </source>
</evidence>
<dbReference type="GO" id="GO:0040029">
    <property type="term" value="P:epigenetic regulation of gene expression"/>
    <property type="evidence" value="ECO:0007669"/>
    <property type="project" value="TreeGrafter"/>
</dbReference>
<dbReference type="InterPro" id="IPR023801">
    <property type="entry name" value="His_deacetylse_dom"/>
</dbReference>
<evidence type="ECO:0000256" key="3">
    <source>
        <dbReference type="ARBA" id="ARBA00022723"/>
    </source>
</evidence>
<dbReference type="GO" id="GO:0016787">
    <property type="term" value="F:hydrolase activity"/>
    <property type="evidence" value="ECO:0007669"/>
    <property type="project" value="UniProtKB-KW"/>
</dbReference>
<dbReference type="EMBL" id="FUWP01000026">
    <property type="protein sequence ID" value="SKA53526.1"/>
    <property type="molecule type" value="Genomic_DNA"/>
</dbReference>
<dbReference type="Pfam" id="PF00850">
    <property type="entry name" value="Hist_deacetyl"/>
    <property type="match status" value="1"/>
</dbReference>
<comment type="similarity">
    <text evidence="2">Belongs to the histone deacetylase family.</text>
</comment>
<dbReference type="PANTHER" id="PTHR10625:SF17">
    <property type="entry name" value="HISTONE DEACETYLASE 8"/>
    <property type="match status" value="1"/>
</dbReference>
<dbReference type="CDD" id="cd10001">
    <property type="entry name" value="HDAC_classII_APAH"/>
    <property type="match status" value="1"/>
</dbReference>
<evidence type="ECO:0000256" key="4">
    <source>
        <dbReference type="ARBA" id="ARBA00022801"/>
    </source>
</evidence>
<dbReference type="SUPFAM" id="SSF52768">
    <property type="entry name" value="Arginase/deacetylase"/>
    <property type="match status" value="1"/>
</dbReference>
<dbReference type="PANTHER" id="PTHR10625">
    <property type="entry name" value="HISTONE DEACETYLASE HDAC1-RELATED"/>
    <property type="match status" value="1"/>
</dbReference>
<name>A0A1T4ULN9_9GAMM</name>
<evidence type="ECO:0000259" key="6">
    <source>
        <dbReference type="Pfam" id="PF00850"/>
    </source>
</evidence>
<proteinExistence type="inferred from homology"/>
<evidence type="ECO:0000313" key="9">
    <source>
        <dbReference type="Proteomes" id="UP000191116"/>
    </source>
</evidence>
<sequence length="347" mass="38666">MKVIYTEKQRLHHVRFEFLNGEATPCFEKPERADMVLNALNSHGGFTMIEPNSYGDAPLRWVHTDDYVDFLASCWDQWVEAFGDVHDASPYCFAPARHLRNRIPKDIEGRLGYYSFDMTAAITAGSWKAIVAATECALTGVDLIKQGEHAAFALCRPPGHHAASDLMGGYCYANNAAIAAESFIRQGAKRVAVLDIDYHHGNGTQSIFYHRNDVLFASIHGDPDYDYPHYLGFADEEGEGEGLGFNLNLPLPLHTTDWSVYEPVLAQALARITEYKPEALVISLGMDTFADDPISYFKLMRNDYQNIGWMIGLLNIPTLFVFEGGYAVDDLGHNTVAVLDGFNKALV</sequence>
<dbReference type="Proteomes" id="UP000191116">
    <property type="component" value="Unassembled WGS sequence"/>
</dbReference>
<dbReference type="InterPro" id="IPR000286">
    <property type="entry name" value="HDACs"/>
</dbReference>
<evidence type="ECO:0000256" key="5">
    <source>
        <dbReference type="ARBA" id="ARBA00022833"/>
    </source>
</evidence>
<organism evidence="8 9">
    <name type="scientific">Photobacterium toruni</name>
    <dbReference type="NCBI Taxonomy" id="1935446"/>
    <lineage>
        <taxon>Bacteria</taxon>
        <taxon>Pseudomonadati</taxon>
        <taxon>Pseudomonadota</taxon>
        <taxon>Gammaproteobacteria</taxon>
        <taxon>Vibrionales</taxon>
        <taxon>Vibrionaceae</taxon>
        <taxon>Photobacterium</taxon>
    </lineage>
</organism>
<evidence type="ECO:0000313" key="7">
    <source>
        <dbReference type="EMBL" id="MEC6830341.1"/>
    </source>
</evidence>
<dbReference type="GO" id="GO:0004407">
    <property type="term" value="F:histone deacetylase activity"/>
    <property type="evidence" value="ECO:0007669"/>
    <property type="project" value="TreeGrafter"/>
</dbReference>